<organism evidence="1 2">
    <name type="scientific">Candidatus Acidiferrum panamense</name>
    <dbReference type="NCBI Taxonomy" id="2741543"/>
    <lineage>
        <taxon>Bacteria</taxon>
        <taxon>Pseudomonadati</taxon>
        <taxon>Acidobacteriota</taxon>
        <taxon>Terriglobia</taxon>
        <taxon>Candidatus Acidiferrales</taxon>
        <taxon>Candidatus Acidiferrum</taxon>
    </lineage>
</organism>
<dbReference type="SUPFAM" id="SSF55729">
    <property type="entry name" value="Acyl-CoA N-acyltransferases (Nat)"/>
    <property type="match status" value="1"/>
</dbReference>
<evidence type="ECO:0008006" key="3">
    <source>
        <dbReference type="Google" id="ProtNLM"/>
    </source>
</evidence>
<sequence>MSLRIIPITHLQANEFVRTHHRHHRPTVGCILCIGLADDDEELIGVAIMGRPVSRVLDDGTTIEITRLCTDGSKNACSKLYGTCRRIAKELGYQRCLTYTLPSEGGASLRAAGFHFNGEAGGGQWNCPSRPRQLMDDDLIGGKWRWVA</sequence>
<comment type="caution">
    <text evidence="1">The sequence shown here is derived from an EMBL/GenBank/DDBJ whole genome shotgun (WGS) entry which is preliminary data.</text>
</comment>
<evidence type="ECO:0000313" key="1">
    <source>
        <dbReference type="EMBL" id="MBA0086143.1"/>
    </source>
</evidence>
<keyword evidence="2" id="KW-1185">Reference proteome</keyword>
<dbReference type="InterPro" id="IPR053780">
    <property type="entry name" value="Gp66-like"/>
</dbReference>
<dbReference type="InterPro" id="IPR057895">
    <property type="entry name" value="Mom"/>
</dbReference>
<dbReference type="Proteomes" id="UP000567293">
    <property type="component" value="Unassembled WGS sequence"/>
</dbReference>
<reference evidence="1" key="1">
    <citation type="submission" date="2020-06" db="EMBL/GenBank/DDBJ databases">
        <title>Legume-microbial interactions unlock mineral nutrients during tropical forest succession.</title>
        <authorList>
            <person name="Epihov D.Z."/>
        </authorList>
    </citation>
    <scope>NUCLEOTIDE SEQUENCE [LARGE SCALE GENOMIC DNA]</scope>
    <source>
        <strain evidence="1">Pan2503</strain>
    </source>
</reference>
<name>A0A7V8SXL8_9BACT</name>
<dbReference type="Pfam" id="PF25680">
    <property type="entry name" value="Mom"/>
    <property type="match status" value="1"/>
</dbReference>
<dbReference type="NCBIfam" id="NF045478">
    <property type="entry name" value="XF1762_fam"/>
    <property type="match status" value="1"/>
</dbReference>
<dbReference type="AlphaFoldDB" id="A0A7V8SXL8"/>
<accession>A0A7V8SXL8</accession>
<proteinExistence type="predicted"/>
<dbReference type="EMBL" id="JACDQQ010001372">
    <property type="protein sequence ID" value="MBA0086143.1"/>
    <property type="molecule type" value="Genomic_DNA"/>
</dbReference>
<protein>
    <recommendedName>
        <fullName evidence="3">N-acetyltransferase domain-containing protein</fullName>
    </recommendedName>
</protein>
<gene>
    <name evidence="1" type="ORF">HRJ53_14240</name>
</gene>
<evidence type="ECO:0000313" key="2">
    <source>
        <dbReference type="Proteomes" id="UP000567293"/>
    </source>
</evidence>
<dbReference type="InterPro" id="IPR016181">
    <property type="entry name" value="Acyl_CoA_acyltransferase"/>
</dbReference>